<organism evidence="2 3">
    <name type="scientific">Acetobacter vaccinii</name>
    <dbReference type="NCBI Taxonomy" id="2592655"/>
    <lineage>
        <taxon>Bacteria</taxon>
        <taxon>Pseudomonadati</taxon>
        <taxon>Pseudomonadota</taxon>
        <taxon>Alphaproteobacteria</taxon>
        <taxon>Acetobacterales</taxon>
        <taxon>Acetobacteraceae</taxon>
        <taxon>Acetobacter</taxon>
    </lineage>
</organism>
<reference evidence="2 3" key="1">
    <citation type="submission" date="2019-09" db="EMBL/GenBank/DDBJ databases">
        <title>Genome sequencing of strain KACC 21233.</title>
        <authorList>
            <person name="Heo J."/>
            <person name="Kim S.-J."/>
            <person name="Kim J.-S."/>
            <person name="Hong S.-B."/>
            <person name="Kwon S.-W."/>
        </authorList>
    </citation>
    <scope>NUCLEOTIDE SEQUENCE [LARGE SCALE GENOMIC DNA]</scope>
    <source>
        <strain evidence="2 3">KACC 21233</strain>
    </source>
</reference>
<dbReference type="Pfam" id="PF03992">
    <property type="entry name" value="ABM"/>
    <property type="match status" value="1"/>
</dbReference>
<keyword evidence="2" id="KW-0560">Oxidoreductase</keyword>
<name>A0A5C1YM80_9PROT</name>
<dbReference type="Proteomes" id="UP000324536">
    <property type="component" value="Chromosome"/>
</dbReference>
<feature type="domain" description="ABM" evidence="1">
    <location>
        <begin position="5"/>
        <end position="93"/>
    </location>
</feature>
<dbReference type="InterPro" id="IPR011008">
    <property type="entry name" value="Dimeric_a/b-barrel"/>
</dbReference>
<accession>A0A5C1YM80</accession>
<proteinExistence type="predicted"/>
<dbReference type="Gene3D" id="3.30.70.100">
    <property type="match status" value="1"/>
</dbReference>
<evidence type="ECO:0000313" key="3">
    <source>
        <dbReference type="Proteomes" id="UP000324536"/>
    </source>
</evidence>
<gene>
    <name evidence="2" type="ORF">FLP30_06530</name>
</gene>
<dbReference type="OrthoDB" id="287932at2"/>
<sequence>MSSEITVVAILKAQPGKEAAVAQAMADCVAPTLTETGNSLYVPNQDLDDPQSFVFVERWASRAALESHLQTPHFKQLAATLETLLAEPLKVHILQPVPGA</sequence>
<keyword evidence="3" id="KW-1185">Reference proteome</keyword>
<dbReference type="PROSITE" id="PS51725">
    <property type="entry name" value="ABM"/>
    <property type="match status" value="1"/>
</dbReference>
<evidence type="ECO:0000259" key="1">
    <source>
        <dbReference type="PROSITE" id="PS51725"/>
    </source>
</evidence>
<dbReference type="KEGG" id="acek:FLP30_06530"/>
<protein>
    <submittedName>
        <fullName evidence="2">Antibiotic biosynthesis monooxygenase</fullName>
    </submittedName>
</protein>
<dbReference type="PANTHER" id="PTHR33336:SF3">
    <property type="entry name" value="ABM DOMAIN-CONTAINING PROTEIN"/>
    <property type="match status" value="1"/>
</dbReference>
<dbReference type="InterPro" id="IPR050744">
    <property type="entry name" value="AI-2_Isomerase_LsrG"/>
</dbReference>
<dbReference type="InterPro" id="IPR007138">
    <property type="entry name" value="ABM_dom"/>
</dbReference>
<dbReference type="RefSeq" id="WP_149279094.1">
    <property type="nucleotide sequence ID" value="NZ_CP043506.1"/>
</dbReference>
<dbReference type="PANTHER" id="PTHR33336">
    <property type="entry name" value="QUINOL MONOOXYGENASE YGIN-RELATED"/>
    <property type="match status" value="1"/>
</dbReference>
<dbReference type="EMBL" id="CP043506">
    <property type="protein sequence ID" value="QEO17416.1"/>
    <property type="molecule type" value="Genomic_DNA"/>
</dbReference>
<dbReference type="SUPFAM" id="SSF54909">
    <property type="entry name" value="Dimeric alpha+beta barrel"/>
    <property type="match status" value="1"/>
</dbReference>
<dbReference type="GO" id="GO:0004497">
    <property type="term" value="F:monooxygenase activity"/>
    <property type="evidence" value="ECO:0007669"/>
    <property type="project" value="UniProtKB-KW"/>
</dbReference>
<keyword evidence="2" id="KW-0503">Monooxygenase</keyword>
<dbReference type="GO" id="GO:0005829">
    <property type="term" value="C:cytosol"/>
    <property type="evidence" value="ECO:0007669"/>
    <property type="project" value="TreeGrafter"/>
</dbReference>
<dbReference type="AlphaFoldDB" id="A0A5C1YM80"/>
<evidence type="ECO:0000313" key="2">
    <source>
        <dbReference type="EMBL" id="QEO17416.1"/>
    </source>
</evidence>